<proteinExistence type="predicted"/>
<gene>
    <name evidence="1" type="ORF">P9B03_18770</name>
</gene>
<evidence type="ECO:0000313" key="2">
    <source>
        <dbReference type="Proteomes" id="UP001344888"/>
    </source>
</evidence>
<sequence length="121" mass="14378">MQYLVDGTNCLILDELTNHLDLPSREQFEDTLKQYPGTLIVASHDCYFRERVCHEEWQLKQGQLSFPKAQESINEKHRLLLETERQYVLGKLSTLPKDDPNYLELDKRFTELTREIQRLLV</sequence>
<dbReference type="Gene3D" id="3.40.50.300">
    <property type="entry name" value="P-loop containing nucleotide triphosphate hydrolases"/>
    <property type="match status" value="1"/>
</dbReference>
<dbReference type="RefSeq" id="WP_326125050.1">
    <property type="nucleotide sequence ID" value="NZ_JARSFG010000033.1"/>
</dbReference>
<dbReference type="PANTHER" id="PTHR42855:SF2">
    <property type="entry name" value="DRUG RESISTANCE ABC TRANSPORTER,ATP-BINDING PROTEIN"/>
    <property type="match status" value="1"/>
</dbReference>
<dbReference type="SUPFAM" id="SSF52540">
    <property type="entry name" value="P-loop containing nucleoside triphosphate hydrolases"/>
    <property type="match status" value="1"/>
</dbReference>
<reference evidence="1 2" key="1">
    <citation type="submission" date="2023-03" db="EMBL/GenBank/DDBJ databases">
        <title>Bacillus Genome Sequencing.</title>
        <authorList>
            <person name="Dunlap C."/>
        </authorList>
    </citation>
    <scope>NUCLEOTIDE SEQUENCE [LARGE SCALE GENOMIC DNA]</scope>
    <source>
        <strain evidence="1 2">B-59205</strain>
    </source>
</reference>
<comment type="caution">
    <text evidence="1">The sequence shown here is derived from an EMBL/GenBank/DDBJ whole genome shotgun (WGS) entry which is preliminary data.</text>
</comment>
<dbReference type="AlphaFoldDB" id="A0AAW9NS87"/>
<dbReference type="PANTHER" id="PTHR42855">
    <property type="entry name" value="ABC TRANSPORTER ATP-BINDING SUBUNIT"/>
    <property type="match status" value="1"/>
</dbReference>
<dbReference type="EMBL" id="JARSFG010000033">
    <property type="protein sequence ID" value="MEC1180512.1"/>
    <property type="molecule type" value="Genomic_DNA"/>
</dbReference>
<dbReference type="InterPro" id="IPR027417">
    <property type="entry name" value="P-loop_NTPase"/>
</dbReference>
<evidence type="ECO:0008006" key="3">
    <source>
        <dbReference type="Google" id="ProtNLM"/>
    </source>
</evidence>
<dbReference type="Proteomes" id="UP001344888">
    <property type="component" value="Unassembled WGS sequence"/>
</dbReference>
<dbReference type="InterPro" id="IPR051309">
    <property type="entry name" value="ABCF_ATPase"/>
</dbReference>
<organism evidence="1 2">
    <name type="scientific">Metasolibacillus meyeri</name>
    <dbReference type="NCBI Taxonomy" id="1071052"/>
    <lineage>
        <taxon>Bacteria</taxon>
        <taxon>Bacillati</taxon>
        <taxon>Bacillota</taxon>
        <taxon>Bacilli</taxon>
        <taxon>Bacillales</taxon>
        <taxon>Caryophanaceae</taxon>
        <taxon>Metasolibacillus</taxon>
    </lineage>
</organism>
<keyword evidence="2" id="KW-1185">Reference proteome</keyword>
<name>A0AAW9NS87_9BACL</name>
<accession>A0AAW9NS87</accession>
<protein>
    <recommendedName>
        <fullName evidence="3">ABC transporter ATP-binding protein</fullName>
    </recommendedName>
</protein>
<evidence type="ECO:0000313" key="1">
    <source>
        <dbReference type="EMBL" id="MEC1180512.1"/>
    </source>
</evidence>